<sequence>MTRRPGRMRPSSGATITDVAQAAGVSRATVSRVMNGRPTVDAAIAERVRRVVDELGYKPSRVAQSLSLGRTSTVGVIVPDLGNPSFQQILHGVNRSAAAAGYRVLVADSAETPDDEPALIEDVRRRTDAVIVCSPRMNADTLAALLPRVQPIALVNRDEPVDAPRVVVDSGAGVAEMCRHLIGLGHRRIVHLDGPVGSNAQAARLRGLTAIGEEHPEVELVRLPCGSTIDEGHAVFDQARATGSTAIIGFNDLVALGVLEAARDRGVRVPRDLSVVGFDDIPFARLSSPALTTMSVDLEEVGETAWRALEARMKGEEEDGPRVFAPVLVPRASVDPVA</sequence>
<dbReference type="CDD" id="cd06267">
    <property type="entry name" value="PBP1_LacI_sugar_binding-like"/>
    <property type="match status" value="1"/>
</dbReference>
<dbReference type="SMART" id="SM00354">
    <property type="entry name" value="HTH_LACI"/>
    <property type="match status" value="1"/>
</dbReference>
<dbReference type="CDD" id="cd01392">
    <property type="entry name" value="HTH_LacI"/>
    <property type="match status" value="1"/>
</dbReference>
<proteinExistence type="predicted"/>
<comment type="caution">
    <text evidence="5">The sequence shown here is derived from an EMBL/GenBank/DDBJ whole genome shotgun (WGS) entry which is preliminary data.</text>
</comment>
<dbReference type="InterPro" id="IPR010982">
    <property type="entry name" value="Lambda_DNA-bd_dom_sf"/>
</dbReference>
<keyword evidence="1" id="KW-0805">Transcription regulation</keyword>
<gene>
    <name evidence="5" type="ORF">QQX10_01910</name>
</gene>
<dbReference type="SUPFAM" id="SSF47413">
    <property type="entry name" value="lambda repressor-like DNA-binding domains"/>
    <property type="match status" value="1"/>
</dbReference>
<dbReference type="EMBL" id="JAUHPX010000001">
    <property type="protein sequence ID" value="MDN4486916.1"/>
    <property type="molecule type" value="Genomic_DNA"/>
</dbReference>
<dbReference type="PANTHER" id="PTHR30146">
    <property type="entry name" value="LACI-RELATED TRANSCRIPTIONAL REPRESSOR"/>
    <property type="match status" value="1"/>
</dbReference>
<name>A0AAW7M4Z6_9MICO</name>
<dbReference type="GO" id="GO:0000976">
    <property type="term" value="F:transcription cis-regulatory region binding"/>
    <property type="evidence" value="ECO:0007669"/>
    <property type="project" value="TreeGrafter"/>
</dbReference>
<evidence type="ECO:0000256" key="3">
    <source>
        <dbReference type="ARBA" id="ARBA00023163"/>
    </source>
</evidence>
<dbReference type="PRINTS" id="PR00036">
    <property type="entry name" value="HTHLACI"/>
</dbReference>
<evidence type="ECO:0000313" key="5">
    <source>
        <dbReference type="EMBL" id="MDN4486916.1"/>
    </source>
</evidence>
<dbReference type="InterPro" id="IPR046335">
    <property type="entry name" value="LacI/GalR-like_sensor"/>
</dbReference>
<dbReference type="SUPFAM" id="SSF53822">
    <property type="entry name" value="Periplasmic binding protein-like I"/>
    <property type="match status" value="1"/>
</dbReference>
<dbReference type="Proteomes" id="UP001172737">
    <property type="component" value="Unassembled WGS sequence"/>
</dbReference>
<evidence type="ECO:0000313" key="6">
    <source>
        <dbReference type="Proteomes" id="UP001172737"/>
    </source>
</evidence>
<dbReference type="InterPro" id="IPR000843">
    <property type="entry name" value="HTH_LacI"/>
</dbReference>
<protein>
    <submittedName>
        <fullName evidence="5">LacI family DNA-binding transcriptional regulator</fullName>
    </submittedName>
</protein>
<dbReference type="InterPro" id="IPR028082">
    <property type="entry name" value="Peripla_BP_I"/>
</dbReference>
<dbReference type="Gene3D" id="1.10.260.40">
    <property type="entry name" value="lambda repressor-like DNA-binding domains"/>
    <property type="match status" value="1"/>
</dbReference>
<keyword evidence="6" id="KW-1185">Reference proteome</keyword>
<dbReference type="AlphaFoldDB" id="A0AAW7M4Z6"/>
<keyword evidence="2 5" id="KW-0238">DNA-binding</keyword>
<dbReference type="RefSeq" id="WP_301120535.1">
    <property type="nucleotide sequence ID" value="NZ_JAUHPX010000001.1"/>
</dbReference>
<dbReference type="PANTHER" id="PTHR30146:SF138">
    <property type="entry name" value="TRANSCRIPTIONAL REGULATORY PROTEIN"/>
    <property type="match status" value="1"/>
</dbReference>
<dbReference type="Gene3D" id="3.40.50.2300">
    <property type="match status" value="2"/>
</dbReference>
<reference evidence="5" key="1">
    <citation type="submission" date="2023-06" db="EMBL/GenBank/DDBJ databases">
        <title>Sysu t00039.</title>
        <authorList>
            <person name="Gao L."/>
            <person name="Fang B.-Z."/>
            <person name="Li W.-J."/>
        </authorList>
    </citation>
    <scope>NUCLEOTIDE SEQUENCE</scope>
    <source>
        <strain evidence="5">SYSU T00039</strain>
    </source>
</reference>
<dbReference type="PROSITE" id="PS00356">
    <property type="entry name" value="HTH_LACI_1"/>
    <property type="match status" value="1"/>
</dbReference>
<dbReference type="Pfam" id="PF13377">
    <property type="entry name" value="Peripla_BP_3"/>
    <property type="match status" value="1"/>
</dbReference>
<accession>A0AAW7M4Z6</accession>
<evidence type="ECO:0000259" key="4">
    <source>
        <dbReference type="PROSITE" id="PS50932"/>
    </source>
</evidence>
<evidence type="ECO:0000256" key="2">
    <source>
        <dbReference type="ARBA" id="ARBA00023125"/>
    </source>
</evidence>
<feature type="domain" description="HTH lacI-type" evidence="4">
    <location>
        <begin position="14"/>
        <end position="68"/>
    </location>
</feature>
<dbReference type="GO" id="GO:0003700">
    <property type="term" value="F:DNA-binding transcription factor activity"/>
    <property type="evidence" value="ECO:0007669"/>
    <property type="project" value="TreeGrafter"/>
</dbReference>
<organism evidence="5 6">
    <name type="scientific">Demequina lignilytica</name>
    <dbReference type="NCBI Taxonomy" id="3051663"/>
    <lineage>
        <taxon>Bacteria</taxon>
        <taxon>Bacillati</taxon>
        <taxon>Actinomycetota</taxon>
        <taxon>Actinomycetes</taxon>
        <taxon>Micrococcales</taxon>
        <taxon>Demequinaceae</taxon>
        <taxon>Demequina</taxon>
    </lineage>
</organism>
<dbReference type="PROSITE" id="PS50932">
    <property type="entry name" value="HTH_LACI_2"/>
    <property type="match status" value="1"/>
</dbReference>
<keyword evidence="3" id="KW-0804">Transcription</keyword>
<evidence type="ECO:0000256" key="1">
    <source>
        <dbReference type="ARBA" id="ARBA00023015"/>
    </source>
</evidence>
<dbReference type="Pfam" id="PF00356">
    <property type="entry name" value="LacI"/>
    <property type="match status" value="1"/>
</dbReference>